<evidence type="ECO:0000313" key="2">
    <source>
        <dbReference type="EMBL" id="AYV77842.1"/>
    </source>
</evidence>
<gene>
    <name evidence="2" type="ORF">Edafosvirus2_21</name>
</gene>
<name>A0A3G4ZSF3_9VIRU</name>
<accession>A0A3G4ZSF3</accession>
<reference evidence="2" key="1">
    <citation type="submission" date="2018-10" db="EMBL/GenBank/DDBJ databases">
        <title>Hidden diversity of soil giant viruses.</title>
        <authorList>
            <person name="Schulz F."/>
            <person name="Alteio L."/>
            <person name="Goudeau D."/>
            <person name="Ryan E.M."/>
            <person name="Malmstrom R.R."/>
            <person name="Blanchard J."/>
            <person name="Woyke T."/>
        </authorList>
    </citation>
    <scope>NUCLEOTIDE SEQUENCE</scope>
    <source>
        <strain evidence="2">EDV1</strain>
    </source>
</reference>
<keyword evidence="1" id="KW-0812">Transmembrane</keyword>
<sequence length="93" mass="10545">MSTNKSKAFLIPCAIATISALIGGAYILGKKKGTKVVEHKVVYVETPQEEYEEEKEEEYEEEEDYEDIVDIEPSGNGNISLYFPFIVMMMMLV</sequence>
<proteinExistence type="predicted"/>
<keyword evidence="1" id="KW-1133">Transmembrane helix</keyword>
<protein>
    <submittedName>
        <fullName evidence="2">Uncharacterized protein</fullName>
    </submittedName>
</protein>
<organism evidence="2">
    <name type="scientific">Edafosvirus sp</name>
    <dbReference type="NCBI Taxonomy" id="2487765"/>
    <lineage>
        <taxon>Viruses</taxon>
        <taxon>Varidnaviria</taxon>
        <taxon>Bamfordvirae</taxon>
        <taxon>Nucleocytoviricota</taxon>
        <taxon>Megaviricetes</taxon>
        <taxon>Imitervirales</taxon>
        <taxon>Mimiviridae</taxon>
        <taxon>Klosneuvirinae</taxon>
    </lineage>
</organism>
<feature type="transmembrane region" description="Helical" evidence="1">
    <location>
        <begin position="6"/>
        <end position="28"/>
    </location>
</feature>
<dbReference type="EMBL" id="MK072067">
    <property type="protein sequence ID" value="AYV77842.1"/>
    <property type="molecule type" value="Genomic_DNA"/>
</dbReference>
<evidence type="ECO:0000256" key="1">
    <source>
        <dbReference type="SAM" id="Phobius"/>
    </source>
</evidence>
<keyword evidence="1" id="KW-0472">Membrane</keyword>